<name>A0A6A4QDQ5_LUPAL</name>
<accession>A0A6A4QDQ5</accession>
<organism evidence="2 3">
    <name type="scientific">Lupinus albus</name>
    <name type="common">White lupine</name>
    <name type="synonym">Lupinus termis</name>
    <dbReference type="NCBI Taxonomy" id="3870"/>
    <lineage>
        <taxon>Eukaryota</taxon>
        <taxon>Viridiplantae</taxon>
        <taxon>Streptophyta</taxon>
        <taxon>Embryophyta</taxon>
        <taxon>Tracheophyta</taxon>
        <taxon>Spermatophyta</taxon>
        <taxon>Magnoliopsida</taxon>
        <taxon>eudicotyledons</taxon>
        <taxon>Gunneridae</taxon>
        <taxon>Pentapetalae</taxon>
        <taxon>rosids</taxon>
        <taxon>fabids</taxon>
        <taxon>Fabales</taxon>
        <taxon>Fabaceae</taxon>
        <taxon>Papilionoideae</taxon>
        <taxon>50 kb inversion clade</taxon>
        <taxon>genistoids sensu lato</taxon>
        <taxon>core genistoids</taxon>
        <taxon>Genisteae</taxon>
        <taxon>Lupinus</taxon>
    </lineage>
</organism>
<keyword evidence="1" id="KW-0472">Membrane</keyword>
<feature type="transmembrane region" description="Helical" evidence="1">
    <location>
        <begin position="68"/>
        <end position="87"/>
    </location>
</feature>
<proteinExistence type="predicted"/>
<keyword evidence="1" id="KW-0812">Transmembrane</keyword>
<comment type="caution">
    <text evidence="2">The sequence shown here is derived from an EMBL/GenBank/DDBJ whole genome shotgun (WGS) entry which is preliminary data.</text>
</comment>
<protein>
    <submittedName>
        <fullName evidence="2">Uncharacterized protein</fullName>
    </submittedName>
</protein>
<sequence>MNQREMDDNNNNWWYNKELRYDEWIPITVSSPRPLPRYKGLIWWLFYLKDKVVDYCNLSNMMFYSKSYTVIYLCIATFNVFDIYYISLI</sequence>
<keyword evidence="3" id="KW-1185">Reference proteome</keyword>
<gene>
    <name evidence="2" type="ORF">Lalb_Chr06g0169981</name>
</gene>
<reference evidence="3" key="1">
    <citation type="journal article" date="2020" name="Nat. Commun.">
        <title>Genome sequence of the cluster root forming white lupin.</title>
        <authorList>
            <person name="Hufnagel B."/>
            <person name="Marques A."/>
            <person name="Soriano A."/>
            <person name="Marques L."/>
            <person name="Divol F."/>
            <person name="Doumas P."/>
            <person name="Sallet E."/>
            <person name="Mancinotti D."/>
            <person name="Carrere S."/>
            <person name="Marande W."/>
            <person name="Arribat S."/>
            <person name="Keller J."/>
            <person name="Huneau C."/>
            <person name="Blein T."/>
            <person name="Aime D."/>
            <person name="Laguerre M."/>
            <person name="Taylor J."/>
            <person name="Schubert V."/>
            <person name="Nelson M."/>
            <person name="Geu-Flores F."/>
            <person name="Crespi M."/>
            <person name="Gallardo-Guerrero K."/>
            <person name="Delaux P.-M."/>
            <person name="Salse J."/>
            <person name="Berges H."/>
            <person name="Guyot R."/>
            <person name="Gouzy J."/>
            <person name="Peret B."/>
        </authorList>
    </citation>
    <scope>NUCLEOTIDE SEQUENCE [LARGE SCALE GENOMIC DNA]</scope>
    <source>
        <strain evidence="3">cv. Amiga</strain>
    </source>
</reference>
<evidence type="ECO:0000313" key="3">
    <source>
        <dbReference type="Proteomes" id="UP000447434"/>
    </source>
</evidence>
<dbReference type="Proteomes" id="UP000447434">
    <property type="component" value="Chromosome 6"/>
</dbReference>
<evidence type="ECO:0000256" key="1">
    <source>
        <dbReference type="SAM" id="Phobius"/>
    </source>
</evidence>
<dbReference type="AlphaFoldDB" id="A0A6A4QDQ5"/>
<dbReference type="EMBL" id="WOCE01000006">
    <property type="protein sequence ID" value="KAE9612158.1"/>
    <property type="molecule type" value="Genomic_DNA"/>
</dbReference>
<keyword evidence="1" id="KW-1133">Transmembrane helix</keyword>
<evidence type="ECO:0000313" key="2">
    <source>
        <dbReference type="EMBL" id="KAE9612158.1"/>
    </source>
</evidence>